<protein>
    <submittedName>
        <fullName evidence="1">Uncharacterized protein</fullName>
    </submittedName>
</protein>
<gene>
    <name evidence="1" type="ORF">EZ449_01385</name>
</gene>
<name>A0A4R0P7L9_9SPHI</name>
<evidence type="ECO:0000313" key="1">
    <source>
        <dbReference type="EMBL" id="TCD12725.1"/>
    </source>
</evidence>
<sequence length="117" mass="13185">MKKLLMAVALATCFALDNTQAQTVNGVRLSEIKSDYIQVRGIKRTFSDKVFISLEYGQNVPYIDDAYIKDDNGKKMEFDSALEFVNKSKSYGYELFQVFSEQAGSGSSLAVYVLKRK</sequence>
<comment type="caution">
    <text evidence="1">The sequence shown here is derived from an EMBL/GenBank/DDBJ whole genome shotgun (WGS) entry which is preliminary data.</text>
</comment>
<dbReference type="AlphaFoldDB" id="A0A4R0P7L9"/>
<organism evidence="1 2">
    <name type="scientific">Pedobacter frigidisoli</name>
    <dbReference type="NCBI Taxonomy" id="2530455"/>
    <lineage>
        <taxon>Bacteria</taxon>
        <taxon>Pseudomonadati</taxon>
        <taxon>Bacteroidota</taxon>
        <taxon>Sphingobacteriia</taxon>
        <taxon>Sphingobacteriales</taxon>
        <taxon>Sphingobacteriaceae</taxon>
        <taxon>Pedobacter</taxon>
    </lineage>
</organism>
<dbReference type="RefSeq" id="WP_131556159.1">
    <property type="nucleotide sequence ID" value="NZ_SJSN01000001.1"/>
</dbReference>
<dbReference type="Proteomes" id="UP000291485">
    <property type="component" value="Unassembled WGS sequence"/>
</dbReference>
<dbReference type="EMBL" id="SJSN01000001">
    <property type="protein sequence ID" value="TCD12725.1"/>
    <property type="molecule type" value="Genomic_DNA"/>
</dbReference>
<dbReference type="OrthoDB" id="5873496at2"/>
<proteinExistence type="predicted"/>
<keyword evidence="2" id="KW-1185">Reference proteome</keyword>
<evidence type="ECO:0000313" key="2">
    <source>
        <dbReference type="Proteomes" id="UP000291485"/>
    </source>
</evidence>
<reference evidence="1 2" key="1">
    <citation type="submission" date="2019-02" db="EMBL/GenBank/DDBJ databases">
        <title>Pedobacter sp. RP-3-11 sp. nov., isolated from Arctic soil.</title>
        <authorList>
            <person name="Dahal R.H."/>
        </authorList>
    </citation>
    <scope>NUCLEOTIDE SEQUENCE [LARGE SCALE GENOMIC DNA]</scope>
    <source>
        <strain evidence="1 2">RP-3-11</strain>
    </source>
</reference>
<accession>A0A4R0P7L9</accession>